<feature type="transmembrane region" description="Helical" evidence="7">
    <location>
        <begin position="130"/>
        <end position="148"/>
    </location>
</feature>
<dbReference type="PANTHER" id="PTHR34584">
    <property type="entry name" value="NA(+)/H(+) ANTIPORTER SUBUNIT E1"/>
    <property type="match status" value="1"/>
</dbReference>
<evidence type="ECO:0000313" key="8">
    <source>
        <dbReference type="EMBL" id="SDO92208.1"/>
    </source>
</evidence>
<feature type="transmembrane region" description="Helical" evidence="7">
    <location>
        <begin position="34"/>
        <end position="51"/>
    </location>
</feature>
<evidence type="ECO:0000313" key="9">
    <source>
        <dbReference type="Proteomes" id="UP000199497"/>
    </source>
</evidence>
<comment type="subcellular location">
    <subcellularLocation>
        <location evidence="1">Cell membrane</location>
        <topology evidence="1">Multi-pass membrane protein</topology>
    </subcellularLocation>
</comment>
<keyword evidence="9" id="KW-1185">Reference proteome</keyword>
<evidence type="ECO:0000256" key="6">
    <source>
        <dbReference type="ARBA" id="ARBA00023136"/>
    </source>
</evidence>
<evidence type="ECO:0000256" key="5">
    <source>
        <dbReference type="ARBA" id="ARBA00022989"/>
    </source>
</evidence>
<evidence type="ECO:0000256" key="1">
    <source>
        <dbReference type="ARBA" id="ARBA00004651"/>
    </source>
</evidence>
<accession>A0A1H0NI10</accession>
<dbReference type="EMBL" id="FNJR01000001">
    <property type="protein sequence ID" value="SDO92208.1"/>
    <property type="molecule type" value="Genomic_DNA"/>
</dbReference>
<evidence type="ECO:0000256" key="4">
    <source>
        <dbReference type="ARBA" id="ARBA00022692"/>
    </source>
</evidence>
<keyword evidence="4 7" id="KW-0812">Transmembrane</keyword>
<evidence type="ECO:0000256" key="3">
    <source>
        <dbReference type="ARBA" id="ARBA00022475"/>
    </source>
</evidence>
<dbReference type="STRING" id="405564.SAMN04487905_101134"/>
<organism evidence="8 9">
    <name type="scientific">Actinopolyspora xinjiangensis</name>
    <dbReference type="NCBI Taxonomy" id="405564"/>
    <lineage>
        <taxon>Bacteria</taxon>
        <taxon>Bacillati</taxon>
        <taxon>Actinomycetota</taxon>
        <taxon>Actinomycetes</taxon>
        <taxon>Actinopolysporales</taxon>
        <taxon>Actinopolysporaceae</taxon>
        <taxon>Actinopolyspora</taxon>
    </lineage>
</organism>
<protein>
    <submittedName>
        <fullName evidence="8">Multicomponent Na+:H+ antiporter subunit E</fullName>
    </submittedName>
</protein>
<keyword evidence="5 7" id="KW-1133">Transmembrane helix</keyword>
<feature type="transmembrane region" description="Helical" evidence="7">
    <location>
        <begin position="89"/>
        <end position="110"/>
    </location>
</feature>
<dbReference type="GO" id="GO:0005886">
    <property type="term" value="C:plasma membrane"/>
    <property type="evidence" value="ECO:0007669"/>
    <property type="project" value="UniProtKB-SubCell"/>
</dbReference>
<feature type="transmembrane region" description="Helical" evidence="7">
    <location>
        <begin position="57"/>
        <end position="77"/>
    </location>
</feature>
<name>A0A1H0NI10_9ACTN</name>
<reference evidence="9" key="1">
    <citation type="submission" date="2016-10" db="EMBL/GenBank/DDBJ databases">
        <authorList>
            <person name="Varghese N."/>
            <person name="Submissions S."/>
        </authorList>
    </citation>
    <scope>NUCLEOTIDE SEQUENCE [LARGE SCALE GENOMIC DNA]</scope>
    <source>
        <strain evidence="9">DSM 46732</strain>
    </source>
</reference>
<keyword evidence="3" id="KW-1003">Cell membrane</keyword>
<evidence type="ECO:0000256" key="2">
    <source>
        <dbReference type="ARBA" id="ARBA00006228"/>
    </source>
</evidence>
<sequence>MGDSEPRHRLARSRRGGEHVVSRRHPFGRAVRRLPLLGWLLLVWLLLWGTYDAGTVFFGLLVGVLVIGFFPAPPIATDIRLRPFRAGQLLLFLAWDLVVSTVRVAWQAVVRGPRARASIVAVTLLTDSDHLMAMVANAVSLAPGNFVLQIDRANRICYVYALGAGEHATERVRREVLGWERRVVRAVGTAEQVRMVDRNHRSEVG</sequence>
<dbReference type="NCBIfam" id="NF006521">
    <property type="entry name" value="PRK08965.1-5"/>
    <property type="match status" value="1"/>
</dbReference>
<dbReference type="RefSeq" id="WP_170837252.1">
    <property type="nucleotide sequence ID" value="NZ_FNJR01000001.1"/>
</dbReference>
<dbReference type="InterPro" id="IPR002758">
    <property type="entry name" value="Cation_antiport_E"/>
</dbReference>
<evidence type="ECO:0000256" key="7">
    <source>
        <dbReference type="SAM" id="Phobius"/>
    </source>
</evidence>
<comment type="similarity">
    <text evidence="2">Belongs to the CPA3 antiporters (TC 2.A.63) subunit E family.</text>
</comment>
<dbReference type="Pfam" id="PF01899">
    <property type="entry name" value="MNHE"/>
    <property type="match status" value="1"/>
</dbReference>
<dbReference type="GO" id="GO:0008324">
    <property type="term" value="F:monoatomic cation transmembrane transporter activity"/>
    <property type="evidence" value="ECO:0007669"/>
    <property type="project" value="InterPro"/>
</dbReference>
<keyword evidence="6 7" id="KW-0472">Membrane</keyword>
<dbReference type="Proteomes" id="UP000199497">
    <property type="component" value="Unassembled WGS sequence"/>
</dbReference>
<dbReference type="PANTHER" id="PTHR34584:SF1">
    <property type="entry name" value="NA(+)_H(+) ANTIPORTER SUBUNIT E1"/>
    <property type="match status" value="1"/>
</dbReference>
<gene>
    <name evidence="8" type="ORF">SAMN04487905_101134</name>
</gene>
<dbReference type="AlphaFoldDB" id="A0A1H0NI10"/>
<proteinExistence type="inferred from homology"/>